<dbReference type="Proteomes" id="UP000199452">
    <property type="component" value="Unassembled WGS sequence"/>
</dbReference>
<keyword evidence="2" id="KW-1003">Cell membrane</keyword>
<organism evidence="7 8">
    <name type="scientific">Williamwhitmania taraxaci</name>
    <dbReference type="NCBI Taxonomy" id="1640674"/>
    <lineage>
        <taxon>Bacteria</taxon>
        <taxon>Pseudomonadati</taxon>
        <taxon>Bacteroidota</taxon>
        <taxon>Bacteroidia</taxon>
        <taxon>Bacteroidales</taxon>
        <taxon>Williamwhitmaniaceae</taxon>
        <taxon>Williamwhitmania</taxon>
    </lineage>
</organism>
<dbReference type="InterPro" id="IPR011743">
    <property type="entry name" value="Caa3_sub_IV"/>
</dbReference>
<evidence type="ECO:0000256" key="5">
    <source>
        <dbReference type="ARBA" id="ARBA00023136"/>
    </source>
</evidence>
<evidence type="ECO:0000256" key="4">
    <source>
        <dbReference type="ARBA" id="ARBA00022989"/>
    </source>
</evidence>
<evidence type="ECO:0000256" key="1">
    <source>
        <dbReference type="ARBA" id="ARBA00004651"/>
    </source>
</evidence>
<reference evidence="7 8" key="1">
    <citation type="submission" date="2016-09" db="EMBL/GenBank/DDBJ databases">
        <authorList>
            <person name="Capua I."/>
            <person name="De Benedictis P."/>
            <person name="Joannis T."/>
            <person name="Lombin L.H."/>
            <person name="Cattoli G."/>
        </authorList>
    </citation>
    <scope>NUCLEOTIDE SEQUENCE [LARGE SCALE GENOMIC DNA]</scope>
    <source>
        <strain evidence="7 8">A7P-90m</strain>
    </source>
</reference>
<feature type="transmembrane region" description="Helical" evidence="6">
    <location>
        <begin position="39"/>
        <end position="60"/>
    </location>
</feature>
<dbReference type="GO" id="GO:0005886">
    <property type="term" value="C:plasma membrane"/>
    <property type="evidence" value="ECO:0007669"/>
    <property type="project" value="UniProtKB-SubCell"/>
</dbReference>
<comment type="subcellular location">
    <subcellularLocation>
        <location evidence="1">Cell membrane</location>
        <topology evidence="1">Multi-pass membrane protein</topology>
    </subcellularLocation>
</comment>
<gene>
    <name evidence="7" type="ORF">SAMN05216323_102211</name>
</gene>
<feature type="transmembrane region" description="Helical" evidence="6">
    <location>
        <begin position="67"/>
        <end position="89"/>
    </location>
</feature>
<dbReference type="EMBL" id="FMYP01000022">
    <property type="protein sequence ID" value="SDC23324.1"/>
    <property type="molecule type" value="Genomic_DNA"/>
</dbReference>
<proteinExistence type="predicted"/>
<dbReference type="AlphaFoldDB" id="A0A1G6JX77"/>
<sequence length="94" mass="10601">MDHSTPHISSYRSIGLVLVALLFLTSITILVTWLDFGSLSVAVAMGVAFIKVGLVVTYFMHLKFDDLILRIFAGMVLLLLLLVFVITFFDYLFR</sequence>
<evidence type="ECO:0000313" key="7">
    <source>
        <dbReference type="EMBL" id="SDC23324.1"/>
    </source>
</evidence>
<dbReference type="STRING" id="1640674.SAMN05216323_102211"/>
<dbReference type="NCBIfam" id="TIGR02229">
    <property type="entry name" value="caa3_sub_IV"/>
    <property type="match status" value="1"/>
</dbReference>
<dbReference type="InterPro" id="IPR005171">
    <property type="entry name" value="Cyt_c_oxidase_su4_prok"/>
</dbReference>
<keyword evidence="8" id="KW-1185">Reference proteome</keyword>
<evidence type="ECO:0000256" key="2">
    <source>
        <dbReference type="ARBA" id="ARBA00022475"/>
    </source>
</evidence>
<evidence type="ECO:0000256" key="6">
    <source>
        <dbReference type="SAM" id="Phobius"/>
    </source>
</evidence>
<keyword evidence="4 6" id="KW-1133">Transmembrane helix</keyword>
<dbReference type="Pfam" id="PF03626">
    <property type="entry name" value="COX4_pro"/>
    <property type="match status" value="1"/>
</dbReference>
<keyword evidence="3 6" id="KW-0812">Transmembrane</keyword>
<evidence type="ECO:0000313" key="8">
    <source>
        <dbReference type="Proteomes" id="UP000199452"/>
    </source>
</evidence>
<dbReference type="OrthoDB" id="1122616at2"/>
<evidence type="ECO:0000256" key="3">
    <source>
        <dbReference type="ARBA" id="ARBA00022692"/>
    </source>
</evidence>
<protein>
    <submittedName>
        <fullName evidence="7">Cytochrome c oxidase subunit 4</fullName>
    </submittedName>
</protein>
<accession>A0A1G6JX77</accession>
<feature type="transmembrane region" description="Helical" evidence="6">
    <location>
        <begin position="12"/>
        <end position="33"/>
    </location>
</feature>
<name>A0A1G6JX77_9BACT</name>
<keyword evidence="5 6" id="KW-0472">Membrane</keyword>
<dbReference type="RefSeq" id="WP_092437513.1">
    <property type="nucleotide sequence ID" value="NZ_FMYP01000022.1"/>
</dbReference>